<dbReference type="Proteomes" id="UP000324927">
    <property type="component" value="Unassembled WGS sequence"/>
</dbReference>
<name>A0A5A9GEC9_AZOLI</name>
<sequence length="63" mass="7394">MACSFRPRSPGSLERSFAWLSRYRRLNTIVERTKEYFLAFIQIAFVSILSWRIKRLTPQAVGA</sequence>
<protein>
    <submittedName>
        <fullName evidence="2">Transposase</fullName>
    </submittedName>
</protein>
<evidence type="ECO:0000256" key="1">
    <source>
        <dbReference type="SAM" id="Phobius"/>
    </source>
</evidence>
<evidence type="ECO:0000313" key="3">
    <source>
        <dbReference type="Proteomes" id="UP000324927"/>
    </source>
</evidence>
<organism evidence="2 3">
    <name type="scientific">Azospirillum lipoferum</name>
    <dbReference type="NCBI Taxonomy" id="193"/>
    <lineage>
        <taxon>Bacteria</taxon>
        <taxon>Pseudomonadati</taxon>
        <taxon>Pseudomonadota</taxon>
        <taxon>Alphaproteobacteria</taxon>
        <taxon>Rhodospirillales</taxon>
        <taxon>Azospirillaceae</taxon>
        <taxon>Azospirillum</taxon>
    </lineage>
</organism>
<keyword evidence="3" id="KW-1185">Reference proteome</keyword>
<comment type="caution">
    <text evidence="2">The sequence shown here is derived from an EMBL/GenBank/DDBJ whole genome shotgun (WGS) entry which is preliminary data.</text>
</comment>
<proteinExistence type="predicted"/>
<dbReference type="EMBL" id="VTTN01000014">
    <property type="protein sequence ID" value="KAA0592771.1"/>
    <property type="molecule type" value="Genomic_DNA"/>
</dbReference>
<keyword evidence="1" id="KW-1133">Transmembrane helix</keyword>
<accession>A0A5A9GEC9</accession>
<feature type="transmembrane region" description="Helical" evidence="1">
    <location>
        <begin position="36"/>
        <end position="53"/>
    </location>
</feature>
<gene>
    <name evidence="2" type="ORF">FZ942_26875</name>
</gene>
<keyword evidence="1" id="KW-0472">Membrane</keyword>
<dbReference type="AlphaFoldDB" id="A0A5A9GEC9"/>
<reference evidence="2 3" key="1">
    <citation type="submission" date="2019-08" db="EMBL/GenBank/DDBJ databases">
        <authorList>
            <person name="Grouzdev D."/>
            <person name="Tikhonova E."/>
            <person name="Kravchenko I."/>
        </authorList>
    </citation>
    <scope>NUCLEOTIDE SEQUENCE [LARGE SCALE GENOMIC DNA]</scope>
    <source>
        <strain evidence="2 3">59b</strain>
    </source>
</reference>
<keyword evidence="1" id="KW-0812">Transmembrane</keyword>
<evidence type="ECO:0000313" key="2">
    <source>
        <dbReference type="EMBL" id="KAA0592771.1"/>
    </source>
</evidence>
<dbReference type="OrthoDB" id="3213859at2"/>